<protein>
    <submittedName>
        <fullName evidence="1">Uncharacterized protein</fullName>
    </submittedName>
</protein>
<name>A0A448WSN6_9PLAT</name>
<evidence type="ECO:0000313" key="1">
    <source>
        <dbReference type="EMBL" id="VEL19231.1"/>
    </source>
</evidence>
<accession>A0A448WSN6</accession>
<organism evidence="1 2">
    <name type="scientific">Protopolystoma xenopodis</name>
    <dbReference type="NCBI Taxonomy" id="117903"/>
    <lineage>
        <taxon>Eukaryota</taxon>
        <taxon>Metazoa</taxon>
        <taxon>Spiralia</taxon>
        <taxon>Lophotrochozoa</taxon>
        <taxon>Platyhelminthes</taxon>
        <taxon>Monogenea</taxon>
        <taxon>Polyopisthocotylea</taxon>
        <taxon>Polystomatidea</taxon>
        <taxon>Polystomatidae</taxon>
        <taxon>Protopolystoma</taxon>
    </lineage>
</organism>
<dbReference type="Proteomes" id="UP000784294">
    <property type="component" value="Unassembled WGS sequence"/>
</dbReference>
<comment type="caution">
    <text evidence="1">The sequence shown here is derived from an EMBL/GenBank/DDBJ whole genome shotgun (WGS) entry which is preliminary data.</text>
</comment>
<keyword evidence="2" id="KW-1185">Reference proteome</keyword>
<evidence type="ECO:0000313" key="2">
    <source>
        <dbReference type="Proteomes" id="UP000784294"/>
    </source>
</evidence>
<dbReference type="AlphaFoldDB" id="A0A448WSN6"/>
<sequence>MRKRSVITTLSAVSSARSARASELRSWCLRGPTTGSLWLLRWEEKCRQSDGFLQDQLTRPMMVWLYHRSTYRLVGIRPPRSQPDLTRALSRCSHVSIQSVARLSGGYQEPDWCGRRQGELYHASSHLTSLHSTPYHITPHHLHFYSVEL</sequence>
<proteinExistence type="predicted"/>
<reference evidence="1" key="1">
    <citation type="submission" date="2018-11" db="EMBL/GenBank/DDBJ databases">
        <authorList>
            <consortium name="Pathogen Informatics"/>
        </authorList>
    </citation>
    <scope>NUCLEOTIDE SEQUENCE</scope>
</reference>
<gene>
    <name evidence="1" type="ORF">PXEA_LOCUS12671</name>
</gene>
<dbReference type="EMBL" id="CAAALY010040688">
    <property type="protein sequence ID" value="VEL19231.1"/>
    <property type="molecule type" value="Genomic_DNA"/>
</dbReference>